<dbReference type="Proteomes" id="UP000069001">
    <property type="component" value="Unassembled WGS sequence"/>
</dbReference>
<reference evidence="1 2" key="1">
    <citation type="submission" date="2015-11" db="EMBL/GenBank/DDBJ databases">
        <title>Expanding the genomic diversity of Burkholderia species for the development of highly accurate diagnostics.</title>
        <authorList>
            <person name="Sahl J."/>
            <person name="Keim P."/>
            <person name="Wagner D."/>
        </authorList>
    </citation>
    <scope>NUCLEOTIDE SEQUENCE [LARGE SCALE GENOMIC DNA]</scope>
    <source>
        <strain evidence="1 2">MSMB1302</strain>
    </source>
</reference>
<organism evidence="1 2">
    <name type="scientific">Burkholderia cepacia</name>
    <name type="common">Pseudomonas cepacia</name>
    <dbReference type="NCBI Taxonomy" id="292"/>
    <lineage>
        <taxon>Bacteria</taxon>
        <taxon>Pseudomonadati</taxon>
        <taxon>Pseudomonadota</taxon>
        <taxon>Betaproteobacteria</taxon>
        <taxon>Burkholderiales</taxon>
        <taxon>Burkholderiaceae</taxon>
        <taxon>Burkholderia</taxon>
        <taxon>Burkholderia cepacia complex</taxon>
    </lineage>
</organism>
<comment type="caution">
    <text evidence="1">The sequence shown here is derived from an EMBL/GenBank/DDBJ whole genome shotgun (WGS) entry which is preliminary data.</text>
</comment>
<dbReference type="RefSeq" id="WP_059731085.1">
    <property type="nucleotide sequence ID" value="NZ_LOYH01000082.1"/>
</dbReference>
<gene>
    <name evidence="1" type="ORF">WS90_21540</name>
</gene>
<accession>A0A103ZD07</accession>
<evidence type="ECO:0000313" key="1">
    <source>
        <dbReference type="EMBL" id="KVK77740.1"/>
    </source>
</evidence>
<protein>
    <submittedName>
        <fullName evidence="1">Uncharacterized protein</fullName>
    </submittedName>
</protein>
<evidence type="ECO:0000313" key="2">
    <source>
        <dbReference type="Proteomes" id="UP000069001"/>
    </source>
</evidence>
<sequence length="66" mass="7342">MNIELDAKTTEMLVELTKRWKKSLLARGGSIEACATIVVKQMIATEYLEEMADPDITSLADLVEGR</sequence>
<dbReference type="AlphaFoldDB" id="A0A103ZD07"/>
<dbReference type="EMBL" id="LOYH01000082">
    <property type="protein sequence ID" value="KVK77740.1"/>
    <property type="molecule type" value="Genomic_DNA"/>
</dbReference>
<name>A0A103ZD07_BURCE</name>
<proteinExistence type="predicted"/>